<gene>
    <name evidence="2" type="ORF">GCM10007924_12690</name>
</gene>
<dbReference type="SUPFAM" id="SSF50129">
    <property type="entry name" value="GroES-like"/>
    <property type="match status" value="1"/>
</dbReference>
<comment type="caution">
    <text evidence="2">The sequence shown here is derived from an EMBL/GenBank/DDBJ whole genome shotgun (WGS) entry which is preliminary data.</text>
</comment>
<dbReference type="PANTHER" id="PTHR43677">
    <property type="entry name" value="SHORT-CHAIN DEHYDROGENASE/REDUCTASE"/>
    <property type="match status" value="1"/>
</dbReference>
<dbReference type="Pfam" id="PF08240">
    <property type="entry name" value="ADH_N"/>
    <property type="match status" value="1"/>
</dbReference>
<dbReference type="InterPro" id="IPR013154">
    <property type="entry name" value="ADH-like_N"/>
</dbReference>
<reference evidence="2" key="2">
    <citation type="submission" date="2023-01" db="EMBL/GenBank/DDBJ databases">
        <title>Draft genome sequence of Sneathiella chinensis strain NBRC 103408.</title>
        <authorList>
            <person name="Sun Q."/>
            <person name="Mori K."/>
        </authorList>
    </citation>
    <scope>NUCLEOTIDE SEQUENCE</scope>
    <source>
        <strain evidence="2">NBRC 103408</strain>
    </source>
</reference>
<accession>A0ABQ5U486</accession>
<dbReference type="Proteomes" id="UP001161409">
    <property type="component" value="Unassembled WGS sequence"/>
</dbReference>
<name>A0ABQ5U486_9PROT</name>
<evidence type="ECO:0000313" key="2">
    <source>
        <dbReference type="EMBL" id="GLQ06048.1"/>
    </source>
</evidence>
<protein>
    <submittedName>
        <fullName evidence="2">NADPH:quinone oxidoreductase</fullName>
    </submittedName>
</protein>
<dbReference type="Gene3D" id="3.40.50.720">
    <property type="entry name" value="NAD(P)-binding Rossmann-like Domain"/>
    <property type="match status" value="1"/>
</dbReference>
<dbReference type="Gene3D" id="3.90.180.10">
    <property type="entry name" value="Medium-chain alcohol dehydrogenases, catalytic domain"/>
    <property type="match status" value="1"/>
</dbReference>
<dbReference type="SUPFAM" id="SSF51735">
    <property type="entry name" value="NAD(P)-binding Rossmann-fold domains"/>
    <property type="match status" value="1"/>
</dbReference>
<dbReference type="InterPro" id="IPR036291">
    <property type="entry name" value="NAD(P)-bd_dom_sf"/>
</dbReference>
<dbReference type="RefSeq" id="WP_169560001.1">
    <property type="nucleotide sequence ID" value="NZ_BSNF01000001.1"/>
</dbReference>
<dbReference type="Pfam" id="PF00107">
    <property type="entry name" value="ADH_zinc_N"/>
    <property type="match status" value="1"/>
</dbReference>
<dbReference type="InterPro" id="IPR051397">
    <property type="entry name" value="Zn-ADH-like_protein"/>
</dbReference>
<dbReference type="CDD" id="cd08241">
    <property type="entry name" value="QOR1"/>
    <property type="match status" value="1"/>
</dbReference>
<keyword evidence="3" id="KW-1185">Reference proteome</keyword>
<dbReference type="SMART" id="SM00829">
    <property type="entry name" value="PKS_ER"/>
    <property type="match status" value="1"/>
</dbReference>
<dbReference type="PANTHER" id="PTHR43677:SF4">
    <property type="entry name" value="QUINONE OXIDOREDUCTASE-LIKE PROTEIN 2"/>
    <property type="match status" value="1"/>
</dbReference>
<proteinExistence type="predicted"/>
<feature type="domain" description="Enoyl reductase (ER)" evidence="1">
    <location>
        <begin position="12"/>
        <end position="323"/>
    </location>
</feature>
<reference evidence="2" key="1">
    <citation type="journal article" date="2014" name="Int. J. Syst. Evol. Microbiol.">
        <title>Complete genome of a new Firmicutes species belonging to the dominant human colonic microbiota ('Ruminococcus bicirculans') reveals two chromosomes and a selective capacity to utilize plant glucans.</title>
        <authorList>
            <consortium name="NISC Comparative Sequencing Program"/>
            <person name="Wegmann U."/>
            <person name="Louis P."/>
            <person name="Goesmann A."/>
            <person name="Henrissat B."/>
            <person name="Duncan S.H."/>
            <person name="Flint H.J."/>
        </authorList>
    </citation>
    <scope>NUCLEOTIDE SEQUENCE</scope>
    <source>
        <strain evidence="2">NBRC 103408</strain>
    </source>
</reference>
<organism evidence="2 3">
    <name type="scientific">Sneathiella chinensis</name>
    <dbReference type="NCBI Taxonomy" id="349750"/>
    <lineage>
        <taxon>Bacteria</taxon>
        <taxon>Pseudomonadati</taxon>
        <taxon>Pseudomonadota</taxon>
        <taxon>Alphaproteobacteria</taxon>
        <taxon>Sneathiellales</taxon>
        <taxon>Sneathiellaceae</taxon>
        <taxon>Sneathiella</taxon>
    </lineage>
</organism>
<sequence length="327" mass="34384">MNRSAVCSSLEGPDRIRIEEQSPGLLAAGAVRIAVRAAALNFPDLLMTYGKYQYRPPLPFVPGMEGAGVIQDLGAGVQGFRVGDRVLFRGKTGALASLADVPVDHVSALPERLSFEEGAAFGVTFSTAYIALARRGQLAPGERVLVLGAGGGVGQASVAVGAALGGHVIAAASTTEKLDIARQSGAGDCINYRQDDLRQSVAALTDGEGVDMVLDPVGGRLLEDSLYCLRPGGRLLTVGFASGSFGNLPLADLQAREISLLGVRAGEYGRRNPDAGKTAQRELFELADRKVLRPYVGKIWDLVQVTQALKAMELGKVLGKQVVRIDC</sequence>
<dbReference type="InterPro" id="IPR011032">
    <property type="entry name" value="GroES-like_sf"/>
</dbReference>
<dbReference type="EMBL" id="BSNF01000001">
    <property type="protein sequence ID" value="GLQ06048.1"/>
    <property type="molecule type" value="Genomic_DNA"/>
</dbReference>
<evidence type="ECO:0000313" key="3">
    <source>
        <dbReference type="Proteomes" id="UP001161409"/>
    </source>
</evidence>
<dbReference type="InterPro" id="IPR013149">
    <property type="entry name" value="ADH-like_C"/>
</dbReference>
<dbReference type="InterPro" id="IPR020843">
    <property type="entry name" value="ER"/>
</dbReference>
<evidence type="ECO:0000259" key="1">
    <source>
        <dbReference type="SMART" id="SM00829"/>
    </source>
</evidence>